<protein>
    <submittedName>
        <fullName evidence="1">DnaJ-domain-containing protein</fullName>
    </submittedName>
</protein>
<keyword evidence="2" id="KW-1185">Reference proteome</keyword>
<reference evidence="1" key="1">
    <citation type="journal article" date="2021" name="New Phytol.">
        <title>Evolutionary innovations through gain and loss of genes in the ectomycorrhizal Boletales.</title>
        <authorList>
            <person name="Wu G."/>
            <person name="Miyauchi S."/>
            <person name="Morin E."/>
            <person name="Kuo A."/>
            <person name="Drula E."/>
            <person name="Varga T."/>
            <person name="Kohler A."/>
            <person name="Feng B."/>
            <person name="Cao Y."/>
            <person name="Lipzen A."/>
            <person name="Daum C."/>
            <person name="Hundley H."/>
            <person name="Pangilinan J."/>
            <person name="Johnson J."/>
            <person name="Barry K."/>
            <person name="LaButti K."/>
            <person name="Ng V."/>
            <person name="Ahrendt S."/>
            <person name="Min B."/>
            <person name="Choi I.G."/>
            <person name="Park H."/>
            <person name="Plett J.M."/>
            <person name="Magnuson J."/>
            <person name="Spatafora J.W."/>
            <person name="Nagy L.G."/>
            <person name="Henrissat B."/>
            <person name="Grigoriev I.V."/>
            <person name="Yang Z.L."/>
            <person name="Xu J."/>
            <person name="Martin F.M."/>
        </authorList>
    </citation>
    <scope>NUCLEOTIDE SEQUENCE</scope>
    <source>
        <strain evidence="1">ATCC 28755</strain>
    </source>
</reference>
<evidence type="ECO:0000313" key="2">
    <source>
        <dbReference type="Proteomes" id="UP000790377"/>
    </source>
</evidence>
<comment type="caution">
    <text evidence="1">The sequence shown here is derived from an EMBL/GenBank/DDBJ whole genome shotgun (WGS) entry which is preliminary data.</text>
</comment>
<name>A0ACB8AGK3_9AGAM</name>
<sequence>MGARESTARNNEEADPDAVPNYYELLEVEETATSDDIKRSFRKLALLHHPDKNQGDIEGATKRFAALQQAYEVLSDDQERAWYDSHRASLAPEPDAHAVFEDIRNGAPAPAPRARDRGLSVRHLAQFFDTTSWKTFDDGDGSFFTLYRNLFSRLAQEESAISEIEYPSFGYSTWTWAATTKQSEAARLFYNAWINFSTTKEFTWMEQWNIAEAPDRRVRRQKDNKKARDDARKDYNDTIRSLALFIRKRDPRYKTYLTQQAQINTNKASGSNTPSASRPRPNLADAYVEQEWQKTSGRSGDDDLEWAAAEGEDPEEWECVACGKTFRSEAAWDSHERSKKHMKEIEKLKREMLHDDVDLGLGNQDCGGDEQDPVMISPASPTEPPRSDEDVATSPVVASSLALSEVEDDHTLPTPAKSRKKPKKTRTIIKNTDNISNHTDTHREIEDGTEVHDDKDSTPQLSKREKRKLREAKRAQTENEPNALICNSCSETFSSRTKLFTHIKETGHALAEAKVGSQKHEKSKKGKNVVIK</sequence>
<gene>
    <name evidence="1" type="ORF">BJ138DRAFT_1005352</name>
</gene>
<dbReference type="Proteomes" id="UP000790377">
    <property type="component" value="Unassembled WGS sequence"/>
</dbReference>
<dbReference type="EMBL" id="MU267661">
    <property type="protein sequence ID" value="KAH7912019.1"/>
    <property type="molecule type" value="Genomic_DNA"/>
</dbReference>
<evidence type="ECO:0000313" key="1">
    <source>
        <dbReference type="EMBL" id="KAH7912019.1"/>
    </source>
</evidence>
<organism evidence="1 2">
    <name type="scientific">Hygrophoropsis aurantiaca</name>
    <dbReference type="NCBI Taxonomy" id="72124"/>
    <lineage>
        <taxon>Eukaryota</taxon>
        <taxon>Fungi</taxon>
        <taxon>Dikarya</taxon>
        <taxon>Basidiomycota</taxon>
        <taxon>Agaricomycotina</taxon>
        <taxon>Agaricomycetes</taxon>
        <taxon>Agaricomycetidae</taxon>
        <taxon>Boletales</taxon>
        <taxon>Coniophorineae</taxon>
        <taxon>Hygrophoropsidaceae</taxon>
        <taxon>Hygrophoropsis</taxon>
    </lineage>
</organism>
<accession>A0ACB8AGK3</accession>
<proteinExistence type="predicted"/>